<feature type="compositionally biased region" description="Polar residues" evidence="2">
    <location>
        <begin position="242"/>
        <end position="265"/>
    </location>
</feature>
<feature type="compositionally biased region" description="Polar residues" evidence="2">
    <location>
        <begin position="212"/>
        <end position="228"/>
    </location>
</feature>
<evidence type="ECO:0000256" key="3">
    <source>
        <dbReference type="SAM" id="Phobius"/>
    </source>
</evidence>
<comment type="caution">
    <text evidence="4">The sequence shown here is derived from an EMBL/GenBank/DDBJ whole genome shotgun (WGS) entry which is preliminary data.</text>
</comment>
<keyword evidence="5" id="KW-1185">Reference proteome</keyword>
<dbReference type="OMA" id="MENNTRQ"/>
<evidence type="ECO:0000313" key="4">
    <source>
        <dbReference type="EMBL" id="KHJ34766.1"/>
    </source>
</evidence>
<evidence type="ECO:0000313" key="5">
    <source>
        <dbReference type="Proteomes" id="UP000030854"/>
    </source>
</evidence>
<name>A0A0B1PCX6_UNCNE</name>
<sequence length="688" mass="77867">MEQQVLFQRDEIQTILSSSSKNICDDFENQISALEEEEYSATACGNNSEMENNTRQQIKEIEAQIHAAAKAVITSLEQDNMIESQDRITRLHSGDSFTNLNLANAGSRKNYDVPRKSSLEIENHSENGTGDSSSQHDAAIDDDVFSHSHQSKRSSWNSYQELINPEDPSKSFSLIIDTGEETGIDTEIISSVSNGKSPKKKGSPTRKVGKNISRSAFRTPSSVRAIQMSSPVHSSFPSSYSAQQKTPSNSQHGNPVSYGSLTKMTPSRLKPKKEDPLVLLHLTVMPLNYTYSCLTNSPELPESLKSIQESWRLLQDKLNDTVLERGVLLAHPQDSFETLEERLLEALELPASPRARILKCGHYLRSSSSETASSSEEISHMITPPKTRKNYKLDSRLCDVCGREIRPLDFGNKEKNFRIKIYASNGLMSAGAWAAAWREMERVDVEIEPYVEAHLNLEFKLFAARSQQFIQTTEKNKNFQYVDEEIIIENSFDQDDELEKGEEELKIEAEIREYEKSEEIRLRTVQEMEEQKEDYMEIKEEENITGHIKIETECRYRPVTHENEPNQSLKLDINQTQKSKLNRPQDSLVQLLIAATKVVLEEKRNLIIAVIASILLFYLVFFKSTSTTSLINIESVISSQNTQSNSINVDTSSTISLDVVTTTVFHEITVTRMLPTPSTCSRKIYPTL</sequence>
<feature type="compositionally biased region" description="Low complexity" evidence="2">
    <location>
        <begin position="229"/>
        <end position="241"/>
    </location>
</feature>
<dbReference type="Proteomes" id="UP000030854">
    <property type="component" value="Unassembled WGS sequence"/>
</dbReference>
<evidence type="ECO:0000256" key="2">
    <source>
        <dbReference type="SAM" id="MobiDB-lite"/>
    </source>
</evidence>
<protein>
    <submittedName>
        <fullName evidence="4">Putative pathway-specific nitrogen regulator</fullName>
    </submittedName>
</protein>
<feature type="region of interest" description="Disordered" evidence="2">
    <location>
        <begin position="186"/>
        <end position="270"/>
    </location>
</feature>
<feature type="coiled-coil region" evidence="1">
    <location>
        <begin position="17"/>
        <end position="71"/>
    </location>
</feature>
<organism evidence="4 5">
    <name type="scientific">Uncinula necator</name>
    <name type="common">Grape powdery mildew</name>
    <dbReference type="NCBI Taxonomy" id="52586"/>
    <lineage>
        <taxon>Eukaryota</taxon>
        <taxon>Fungi</taxon>
        <taxon>Dikarya</taxon>
        <taxon>Ascomycota</taxon>
        <taxon>Pezizomycotina</taxon>
        <taxon>Leotiomycetes</taxon>
        <taxon>Erysiphales</taxon>
        <taxon>Erysiphaceae</taxon>
        <taxon>Erysiphe</taxon>
    </lineage>
</organism>
<feature type="transmembrane region" description="Helical" evidence="3">
    <location>
        <begin position="606"/>
        <end position="622"/>
    </location>
</feature>
<evidence type="ECO:0000256" key="1">
    <source>
        <dbReference type="SAM" id="Coils"/>
    </source>
</evidence>
<accession>A0A0B1PCX6</accession>
<reference evidence="4 5" key="1">
    <citation type="journal article" date="2014" name="BMC Genomics">
        <title>Adaptive genomic structural variation in the grape powdery mildew pathogen, Erysiphe necator.</title>
        <authorList>
            <person name="Jones L."/>
            <person name="Riaz S."/>
            <person name="Morales-Cruz A."/>
            <person name="Amrine K.C."/>
            <person name="McGuire B."/>
            <person name="Gubler W.D."/>
            <person name="Walker M.A."/>
            <person name="Cantu D."/>
        </authorList>
    </citation>
    <scope>NUCLEOTIDE SEQUENCE [LARGE SCALE GENOMIC DNA]</scope>
    <source>
        <strain evidence="5">c</strain>
    </source>
</reference>
<keyword evidence="3" id="KW-0812">Transmembrane</keyword>
<keyword evidence="1" id="KW-0175">Coiled coil</keyword>
<gene>
    <name evidence="4" type="ORF">EV44_g0696</name>
</gene>
<dbReference type="EMBL" id="JNVN01000706">
    <property type="protein sequence ID" value="KHJ34766.1"/>
    <property type="molecule type" value="Genomic_DNA"/>
</dbReference>
<keyword evidence="3" id="KW-1133">Transmembrane helix</keyword>
<dbReference type="HOGENOM" id="CLU_400194_0_0_1"/>
<dbReference type="STRING" id="52586.A0A0B1PCX6"/>
<proteinExistence type="predicted"/>
<keyword evidence="3" id="KW-0472">Membrane</keyword>
<dbReference type="AlphaFoldDB" id="A0A0B1PCX6"/>
<feature type="compositionally biased region" description="Basic residues" evidence="2">
    <location>
        <begin position="197"/>
        <end position="209"/>
    </location>
</feature>